<gene>
    <name evidence="14" type="primary">LOC110082079</name>
</gene>
<dbReference type="SMART" id="SM00112">
    <property type="entry name" value="CA"/>
    <property type="match status" value="6"/>
</dbReference>
<keyword evidence="6 11" id="KW-1133">Transmembrane helix</keyword>
<dbReference type="PANTHER" id="PTHR24028:SF118">
    <property type="entry name" value="PROTOCADHERIN BETA-1"/>
    <property type="match status" value="1"/>
</dbReference>
<dbReference type="GeneID" id="110082079"/>
<evidence type="ECO:0000313" key="13">
    <source>
        <dbReference type="Proteomes" id="UP001652642"/>
    </source>
</evidence>
<dbReference type="CDD" id="cd11304">
    <property type="entry name" value="Cadherin_repeat"/>
    <property type="match status" value="6"/>
</dbReference>
<protein>
    <submittedName>
        <fullName evidence="14">Protocadherin beta-16-like isoform X5</fullName>
    </submittedName>
</protein>
<evidence type="ECO:0000256" key="8">
    <source>
        <dbReference type="ARBA" id="ARBA00023180"/>
    </source>
</evidence>
<keyword evidence="4 9" id="KW-0106">Calcium</keyword>
<dbReference type="InterPro" id="IPR020894">
    <property type="entry name" value="Cadherin_CS"/>
</dbReference>
<feature type="compositionally biased region" description="Polar residues" evidence="10">
    <location>
        <begin position="759"/>
        <end position="773"/>
    </location>
</feature>
<evidence type="ECO:0000259" key="12">
    <source>
        <dbReference type="PROSITE" id="PS50268"/>
    </source>
</evidence>
<dbReference type="Pfam" id="PF16492">
    <property type="entry name" value="Cadherin_C_2"/>
    <property type="match status" value="1"/>
</dbReference>
<keyword evidence="13" id="KW-1185">Reference proteome</keyword>
<keyword evidence="5" id="KW-0130">Cell adhesion</keyword>
<feature type="domain" description="Cadherin" evidence="12">
    <location>
        <begin position="217"/>
        <end position="321"/>
    </location>
</feature>
<feature type="domain" description="Cadherin" evidence="12">
    <location>
        <begin position="108"/>
        <end position="216"/>
    </location>
</feature>
<feature type="region of interest" description="Disordered" evidence="10">
    <location>
        <begin position="759"/>
        <end position="823"/>
    </location>
</feature>
<dbReference type="Pfam" id="PF00028">
    <property type="entry name" value="Cadherin"/>
    <property type="match status" value="5"/>
</dbReference>
<dbReference type="InterPro" id="IPR032455">
    <property type="entry name" value="Cadherin_C"/>
</dbReference>
<dbReference type="SUPFAM" id="SSF49313">
    <property type="entry name" value="Cadherin-like"/>
    <property type="match status" value="6"/>
</dbReference>
<feature type="transmembrane region" description="Helical" evidence="11">
    <location>
        <begin position="664"/>
        <end position="689"/>
    </location>
</feature>
<evidence type="ECO:0000256" key="9">
    <source>
        <dbReference type="PROSITE-ProRule" id="PRU00043"/>
    </source>
</evidence>
<evidence type="ECO:0000256" key="10">
    <source>
        <dbReference type="SAM" id="MobiDB-lite"/>
    </source>
</evidence>
<dbReference type="InterPro" id="IPR002126">
    <property type="entry name" value="Cadherin-like_dom"/>
</dbReference>
<dbReference type="PRINTS" id="PR00205">
    <property type="entry name" value="CADHERIN"/>
</dbReference>
<evidence type="ECO:0000313" key="14">
    <source>
        <dbReference type="RefSeq" id="XP_072854479.1"/>
    </source>
</evidence>
<name>A0ABM5G9Y9_9SAUR</name>
<feature type="domain" description="Cadherin" evidence="12">
    <location>
        <begin position="543"/>
        <end position="646"/>
    </location>
</feature>
<accession>A0ABM5G9Y9</accession>
<evidence type="ECO:0000256" key="2">
    <source>
        <dbReference type="ARBA" id="ARBA00022692"/>
    </source>
</evidence>
<sequence length="823" mass="90859">MCESILYSVPEEKRSGSLVANVLQDLKVDAKGLSDRKARLVSKGSKQYFQLDPHTGNVVLKEKIDQEVLCGQKDPCFLLFEIILQNPLELHRIKVQIEDINDNPPKFSSSQIVFEISEQIPTNTRFPLETAEDSDKGENTVQNYTISPNEHFRLDMQSSSDGSRSAELVLEKALDRELNPQITLILSAVDGGIPQRTGTTQIIIDVLDANDNVPQFEQSVYRVKLMENSLPGTVVMKTEARDNDFGSYAQVTYSFSQAQENVLRSFKLDSQTGELTVVGEINYEGKNNYEMNIRATDGGGLSAYCKVIVEVVDENDNAPEVTITSITSPLPEDSLPGTVVALFSVTDQDSGDNGRTTCTSETDLPFLLKASENNYYQLVTQWPLDREKVSGYNITITATDRGSPQLTSRRIITIQLTDINDNPPEFERPFYDMHLWENNIPGLLIGSVHAVDLDTEQNAKVIYSLLPGKIKDGPASSYISINSESGSLYAIRSMDYEDIKDFHVTIQAVDKGSPPLSSDVTVQIHIMDENDNAPFLLYPLQNSTAPSSDLVPRGAEAGYLVTKVVAVDRDSGQNSWLSYQLLKATEPGLFTVGAHNGEVKTLRPVNKRDAMKQNLIVVVRDNGHPPQSASVTLRILLVEGFSDPYLQIAEIPKEEATQKEVHALTLYLVVCLAAISSVFLFSVLVFIAIKIQKKRKFMATYNSEPNFPAGSHTQENRMDSGTLSQAYNYEVCLAGGSLNSKFRFVRPLFPVFSKDLPNCQGNPRNSSGSQELASHTEENKHMNQARASLSEDAAPRAGGPACTTNPTVGANVNSGQNDWLSYQ</sequence>
<feature type="domain" description="Cadherin" evidence="12">
    <location>
        <begin position="427"/>
        <end position="536"/>
    </location>
</feature>
<keyword evidence="8" id="KW-0325">Glycoprotein</keyword>
<evidence type="ECO:0000256" key="3">
    <source>
        <dbReference type="ARBA" id="ARBA00022737"/>
    </source>
</evidence>
<dbReference type="Pfam" id="PF08266">
    <property type="entry name" value="Cadherin_2"/>
    <property type="match status" value="1"/>
</dbReference>
<feature type="domain" description="Cadherin" evidence="12">
    <location>
        <begin position="8"/>
        <end position="107"/>
    </location>
</feature>
<dbReference type="PANTHER" id="PTHR24028">
    <property type="entry name" value="CADHERIN-87A"/>
    <property type="match status" value="1"/>
</dbReference>
<evidence type="ECO:0000256" key="5">
    <source>
        <dbReference type="ARBA" id="ARBA00022889"/>
    </source>
</evidence>
<organism evidence="13 14">
    <name type="scientific">Pogona vitticeps</name>
    <name type="common">central bearded dragon</name>
    <dbReference type="NCBI Taxonomy" id="103695"/>
    <lineage>
        <taxon>Eukaryota</taxon>
        <taxon>Metazoa</taxon>
        <taxon>Chordata</taxon>
        <taxon>Craniata</taxon>
        <taxon>Vertebrata</taxon>
        <taxon>Euteleostomi</taxon>
        <taxon>Lepidosauria</taxon>
        <taxon>Squamata</taxon>
        <taxon>Bifurcata</taxon>
        <taxon>Unidentata</taxon>
        <taxon>Episquamata</taxon>
        <taxon>Toxicofera</taxon>
        <taxon>Iguania</taxon>
        <taxon>Acrodonta</taxon>
        <taxon>Agamidae</taxon>
        <taxon>Amphibolurinae</taxon>
        <taxon>Pogona</taxon>
    </lineage>
</organism>
<keyword evidence="2 11" id="KW-0812">Transmembrane</keyword>
<dbReference type="PROSITE" id="PS50268">
    <property type="entry name" value="CADHERIN_2"/>
    <property type="match status" value="6"/>
</dbReference>
<reference evidence="14" key="1">
    <citation type="submission" date="2025-08" db="UniProtKB">
        <authorList>
            <consortium name="RefSeq"/>
        </authorList>
    </citation>
    <scope>IDENTIFICATION</scope>
</reference>
<keyword evidence="3" id="KW-0677">Repeat</keyword>
<keyword evidence="7 11" id="KW-0472">Membrane</keyword>
<dbReference type="RefSeq" id="XP_072854479.1">
    <property type="nucleotide sequence ID" value="XM_072998378.1"/>
</dbReference>
<dbReference type="PROSITE" id="PS00232">
    <property type="entry name" value="CADHERIN_1"/>
    <property type="match status" value="2"/>
</dbReference>
<feature type="compositionally biased region" description="Polar residues" evidence="10">
    <location>
        <begin position="802"/>
        <end position="823"/>
    </location>
</feature>
<dbReference type="Gene3D" id="2.60.40.60">
    <property type="entry name" value="Cadherins"/>
    <property type="match status" value="6"/>
</dbReference>
<evidence type="ECO:0000256" key="11">
    <source>
        <dbReference type="SAM" id="Phobius"/>
    </source>
</evidence>
<evidence type="ECO:0000256" key="1">
    <source>
        <dbReference type="ARBA" id="ARBA00004167"/>
    </source>
</evidence>
<dbReference type="InterPro" id="IPR015919">
    <property type="entry name" value="Cadherin-like_sf"/>
</dbReference>
<evidence type="ECO:0000256" key="6">
    <source>
        <dbReference type="ARBA" id="ARBA00022989"/>
    </source>
</evidence>
<evidence type="ECO:0000256" key="4">
    <source>
        <dbReference type="ARBA" id="ARBA00022837"/>
    </source>
</evidence>
<dbReference type="InterPro" id="IPR013164">
    <property type="entry name" value="Cadherin_N"/>
</dbReference>
<proteinExistence type="predicted"/>
<comment type="subcellular location">
    <subcellularLocation>
        <location evidence="1">Membrane</location>
        <topology evidence="1">Single-pass membrane protein</topology>
    </subcellularLocation>
</comment>
<dbReference type="InterPro" id="IPR050174">
    <property type="entry name" value="Protocadherin/Cadherin-CA"/>
</dbReference>
<feature type="domain" description="Cadherin" evidence="12">
    <location>
        <begin position="322"/>
        <end position="426"/>
    </location>
</feature>
<evidence type="ECO:0000256" key="7">
    <source>
        <dbReference type="ARBA" id="ARBA00023136"/>
    </source>
</evidence>
<dbReference type="Proteomes" id="UP001652642">
    <property type="component" value="Chromosome 4"/>
</dbReference>